<gene>
    <name evidence="1 3" type="ORF">P152DRAFT_19781</name>
</gene>
<dbReference type="AlphaFoldDB" id="A0A6G1GHJ9"/>
<evidence type="ECO:0000313" key="3">
    <source>
        <dbReference type="RefSeq" id="XP_033539093.1"/>
    </source>
</evidence>
<organism evidence="1">
    <name type="scientific">Eremomyces bilateralis CBS 781.70</name>
    <dbReference type="NCBI Taxonomy" id="1392243"/>
    <lineage>
        <taxon>Eukaryota</taxon>
        <taxon>Fungi</taxon>
        <taxon>Dikarya</taxon>
        <taxon>Ascomycota</taxon>
        <taxon>Pezizomycotina</taxon>
        <taxon>Dothideomycetes</taxon>
        <taxon>Dothideomycetes incertae sedis</taxon>
        <taxon>Eremomycetales</taxon>
        <taxon>Eremomycetaceae</taxon>
        <taxon>Eremomyces</taxon>
    </lineage>
</organism>
<evidence type="ECO:0000313" key="2">
    <source>
        <dbReference type="Proteomes" id="UP000504638"/>
    </source>
</evidence>
<dbReference type="RefSeq" id="XP_033539093.1">
    <property type="nucleotide sequence ID" value="XM_033674312.1"/>
</dbReference>
<accession>A0A6G1GHJ9</accession>
<keyword evidence="2" id="KW-1185">Reference proteome</keyword>
<dbReference type="EMBL" id="ML975149">
    <property type="protein sequence ID" value="KAF1817462.1"/>
    <property type="molecule type" value="Genomic_DNA"/>
</dbReference>
<dbReference type="Proteomes" id="UP000504638">
    <property type="component" value="Unplaced"/>
</dbReference>
<reference evidence="3" key="2">
    <citation type="submission" date="2020-04" db="EMBL/GenBank/DDBJ databases">
        <authorList>
            <consortium name="NCBI Genome Project"/>
        </authorList>
    </citation>
    <scope>NUCLEOTIDE SEQUENCE</scope>
    <source>
        <strain evidence="3">CBS 781.70</strain>
    </source>
</reference>
<name>A0A6G1GHJ9_9PEZI</name>
<protein>
    <submittedName>
        <fullName evidence="1 3">Uncharacterized protein</fullName>
    </submittedName>
</protein>
<sequence>MALDFATGYCIGYLATDCGMAFDPSEFRVQTFANHNGVSSGSFEPPTSSVFTLQSFPRCFWASFDPLVSRLSLIQVLLLSVDF</sequence>
<evidence type="ECO:0000313" key="1">
    <source>
        <dbReference type="EMBL" id="KAF1817462.1"/>
    </source>
</evidence>
<dbReference type="GeneID" id="54414882"/>
<proteinExistence type="predicted"/>
<reference evidence="1 3" key="1">
    <citation type="submission" date="2020-01" db="EMBL/GenBank/DDBJ databases">
        <authorList>
            <consortium name="DOE Joint Genome Institute"/>
            <person name="Haridas S."/>
            <person name="Albert R."/>
            <person name="Binder M."/>
            <person name="Bloem J."/>
            <person name="Labutti K."/>
            <person name="Salamov A."/>
            <person name="Andreopoulos B."/>
            <person name="Baker S.E."/>
            <person name="Barry K."/>
            <person name="Bills G."/>
            <person name="Bluhm B.H."/>
            <person name="Cannon C."/>
            <person name="Castanera R."/>
            <person name="Culley D.E."/>
            <person name="Daum C."/>
            <person name="Ezra D."/>
            <person name="Gonzalez J.B."/>
            <person name="Henrissat B."/>
            <person name="Kuo A."/>
            <person name="Liang C."/>
            <person name="Lipzen A."/>
            <person name="Lutzoni F."/>
            <person name="Magnuson J."/>
            <person name="Mondo S."/>
            <person name="Nolan M."/>
            <person name="Ohm R."/>
            <person name="Pangilinan J."/>
            <person name="Park H.-J."/>
            <person name="Ramirez L."/>
            <person name="Alfaro M."/>
            <person name="Sun H."/>
            <person name="Tritt A."/>
            <person name="Yoshinaga Y."/>
            <person name="Zwiers L.-H."/>
            <person name="Turgeon B.G."/>
            <person name="Goodwin S.B."/>
            <person name="Spatafora J.W."/>
            <person name="Crous P.W."/>
            <person name="Grigoriev I.V."/>
        </authorList>
    </citation>
    <scope>NUCLEOTIDE SEQUENCE</scope>
    <source>
        <strain evidence="1 3">CBS 781.70</strain>
    </source>
</reference>
<reference evidence="3" key="3">
    <citation type="submission" date="2025-04" db="UniProtKB">
        <authorList>
            <consortium name="RefSeq"/>
        </authorList>
    </citation>
    <scope>IDENTIFICATION</scope>
    <source>
        <strain evidence="3">CBS 781.70</strain>
    </source>
</reference>